<evidence type="ECO:0000256" key="1">
    <source>
        <dbReference type="ARBA" id="ARBA00004141"/>
    </source>
</evidence>
<dbReference type="STRING" id="112090.W4H866"/>
<keyword evidence="2" id="KW-0813">Transport</keyword>
<evidence type="ECO:0000259" key="14">
    <source>
        <dbReference type="Pfam" id="PF00520"/>
    </source>
</evidence>
<dbReference type="Gene3D" id="1.10.287.70">
    <property type="match status" value="2"/>
</dbReference>
<dbReference type="EMBL" id="KI913115">
    <property type="protein sequence ID" value="ETV87319.1"/>
    <property type="molecule type" value="Genomic_DNA"/>
</dbReference>
<evidence type="ECO:0000256" key="4">
    <source>
        <dbReference type="ARBA" id="ARBA00022692"/>
    </source>
</evidence>
<dbReference type="GO" id="GO:0008076">
    <property type="term" value="C:voltage-gated potassium channel complex"/>
    <property type="evidence" value="ECO:0007669"/>
    <property type="project" value="InterPro"/>
</dbReference>
<evidence type="ECO:0000256" key="9">
    <source>
        <dbReference type="ARBA" id="ARBA00023065"/>
    </source>
</evidence>
<feature type="transmembrane region" description="Helical" evidence="13">
    <location>
        <begin position="307"/>
        <end position="330"/>
    </location>
</feature>
<dbReference type="GeneID" id="20802935"/>
<dbReference type="InterPro" id="IPR027359">
    <property type="entry name" value="Volt_channel_dom_sf"/>
</dbReference>
<evidence type="ECO:0000256" key="2">
    <source>
        <dbReference type="ARBA" id="ARBA00022448"/>
    </source>
</evidence>
<comment type="subcellular location">
    <subcellularLocation>
        <location evidence="1">Membrane</location>
        <topology evidence="1">Multi-pass membrane protein</topology>
    </subcellularLocation>
</comment>
<dbReference type="EMBL" id="KI913115">
    <property type="protein sequence ID" value="ETV87318.1"/>
    <property type="molecule type" value="Genomic_DNA"/>
</dbReference>
<keyword evidence="8 13" id="KW-1133">Transmembrane helix</keyword>
<dbReference type="OrthoDB" id="69996at2759"/>
<evidence type="ECO:0000256" key="10">
    <source>
        <dbReference type="ARBA" id="ARBA00023136"/>
    </source>
</evidence>
<feature type="transmembrane region" description="Helical" evidence="13">
    <location>
        <begin position="140"/>
        <end position="162"/>
    </location>
</feature>
<keyword evidence="6" id="KW-0851">Voltage-gated channel</keyword>
<evidence type="ECO:0000256" key="8">
    <source>
        <dbReference type="ARBA" id="ARBA00022989"/>
    </source>
</evidence>
<feature type="transmembrane region" description="Helical" evidence="13">
    <location>
        <begin position="98"/>
        <end position="116"/>
    </location>
</feature>
<keyword evidence="4 13" id="KW-0812">Transmembrane</keyword>
<keyword evidence="7" id="KW-0630">Potassium</keyword>
<dbReference type="InterPro" id="IPR028325">
    <property type="entry name" value="VG_K_chnl"/>
</dbReference>
<feature type="transmembrane region" description="Helical" evidence="13">
    <location>
        <begin position="715"/>
        <end position="733"/>
    </location>
</feature>
<dbReference type="Pfam" id="PF00520">
    <property type="entry name" value="Ion_trans"/>
    <property type="match status" value="2"/>
</dbReference>
<evidence type="ECO:0000256" key="6">
    <source>
        <dbReference type="ARBA" id="ARBA00022882"/>
    </source>
</evidence>
<keyword evidence="5" id="KW-0631">Potassium channel</keyword>
<evidence type="ECO:0000313" key="15">
    <source>
        <dbReference type="EMBL" id="ETV87318.1"/>
    </source>
</evidence>
<feature type="domain" description="Ion transport" evidence="14">
    <location>
        <begin position="97"/>
        <end position="332"/>
    </location>
</feature>
<gene>
    <name evidence="15" type="ORF">H257_00939</name>
</gene>
<feature type="transmembrane region" description="Helical" evidence="13">
    <location>
        <begin position="243"/>
        <end position="263"/>
    </location>
</feature>
<evidence type="ECO:0000256" key="12">
    <source>
        <dbReference type="SAM" id="MobiDB-lite"/>
    </source>
</evidence>
<feature type="transmembrane region" description="Helical" evidence="13">
    <location>
        <begin position="762"/>
        <end position="781"/>
    </location>
</feature>
<feature type="transmembrane region" description="Helical" evidence="13">
    <location>
        <begin position="275"/>
        <end position="295"/>
    </location>
</feature>
<dbReference type="RefSeq" id="XP_009822181.1">
    <property type="nucleotide sequence ID" value="XM_009823879.1"/>
</dbReference>
<dbReference type="PANTHER" id="PTHR11537">
    <property type="entry name" value="VOLTAGE-GATED POTASSIUM CHANNEL"/>
    <property type="match status" value="1"/>
</dbReference>
<accession>W4H866</accession>
<keyword evidence="3" id="KW-0633">Potassium transport</keyword>
<dbReference type="AlphaFoldDB" id="W4H866"/>
<proteinExistence type="predicted"/>
<dbReference type="SUPFAM" id="SSF81324">
    <property type="entry name" value="Voltage-gated potassium channels"/>
    <property type="match status" value="2"/>
</dbReference>
<feature type="transmembrane region" description="Helical" evidence="13">
    <location>
        <begin position="685"/>
        <end position="703"/>
    </location>
</feature>
<feature type="transmembrane region" description="Helical" evidence="13">
    <location>
        <begin position="532"/>
        <end position="552"/>
    </location>
</feature>
<dbReference type="GO" id="GO:0001508">
    <property type="term" value="P:action potential"/>
    <property type="evidence" value="ECO:0007669"/>
    <property type="project" value="TreeGrafter"/>
</dbReference>
<keyword evidence="11" id="KW-0407">Ion channel</keyword>
<evidence type="ECO:0000256" key="7">
    <source>
        <dbReference type="ARBA" id="ARBA00022958"/>
    </source>
</evidence>
<sequence>MATPSPAKVGSHPRGASQSRRNSRRDSMALADVMNNLPPEVLATLEADVLNDKASTPHFHMTASQRDLSEAQKIRQGGWRRQLRKLFKQPRTSRGGRVYHYTMLGAIVGNFLPMILETLDGPANGGSDPTYPFLPYRSTYFAWEVMFTSLFGLDLLVKVMIAKRQRKFWSRINSWIDVLGILPLLLSLFMQYQMGWSEDRRTHIERYMKLLRLFRIFRVAYMLREVDGIQVLRTTIVECIPPLQITAFFLITLVMMFATVLYYAEPCYNYTKCQFTDIFNAGYFVMVSVATVGYGDQVPDLDNPVSVLVTCVLLIFGALYLAMPLAIIGIKYELTWLRYELKVKRTTTSLSKKSTARHPSTMKSPFAQHHAALPSEDIHPSVHAAYTLYLDLVKDVMTLEAIVQTIMNIPPHEALDSHQSRLHAESLVKLNHMCKQVIVLYQKLMLEMRVFQPTRHAGLVPGESPNDRFRSRSSSITSIASDVIHRAKRVIQQKITRPMYDRQNSTLNGVRLPIRKRLRLVLEQQTSSHAIWVNWFFYINALLGVFMCYAETTPELQAYGPSTILCRRAMGIYCGQPGRTSVSDAGCFVWRSNDTVTSTKLSFDCDDNDRCFGFGWNFGSESAAMACDRSFALPERICQLRQCKTDHAPLADLTTSWIYPEAYFALVFTVEFALRVYATKRRGRFVRSVGSWLDIGAVIPFYAEMVASMIDNRPALFAIVPTFPTVISVLPILKTLRILKMGKHFKANAVLARTAALTYQRLLIPLIFLFLGCVAAGAIFYEVERGTQCFAHLPCLWWQLDIMTDDISALFPPHKRVQVQMDKVTIVTDMWRSTWLSIVTFTTVGYGDLKPRTPVGRLFDILATVFGSCYTAMPLSLIGGQFYYCYEQYFKQQQRGGVPDAPRLALETTPSSRNMSVLSIEDMDILKKCGVVVLLLDEMMQNVIKLNQASSCDVADGGDPTDLQTPQHATPTIETVKRTSSRGHVHRQPHLETYVHWTSDVFNQRISSSSFLGRGLNRVCPVNLGVDDDHMTDIRRRRELIQTAVRHLTTIMLQLSRVIERVMVVPDEELAASESDATE</sequence>
<dbReference type="VEuPathDB" id="FungiDB:H257_00939"/>
<dbReference type="PRINTS" id="PR00169">
    <property type="entry name" value="KCHANNEL"/>
</dbReference>
<name>W4H866_APHAT</name>
<feature type="transmembrane region" description="Helical" evidence="13">
    <location>
        <begin position="174"/>
        <end position="192"/>
    </location>
</feature>
<keyword evidence="10 13" id="KW-0472">Membrane</keyword>
<feature type="domain" description="Ion transport" evidence="14">
    <location>
        <begin position="655"/>
        <end position="888"/>
    </location>
</feature>
<feature type="region of interest" description="Disordered" evidence="12">
    <location>
        <begin position="1"/>
        <end position="26"/>
    </location>
</feature>
<evidence type="ECO:0000256" key="13">
    <source>
        <dbReference type="SAM" id="Phobius"/>
    </source>
</evidence>
<reference evidence="15" key="1">
    <citation type="submission" date="2013-12" db="EMBL/GenBank/DDBJ databases">
        <title>The Genome Sequence of Aphanomyces astaci APO3.</title>
        <authorList>
            <consortium name="The Broad Institute Genomics Platform"/>
            <person name="Russ C."/>
            <person name="Tyler B."/>
            <person name="van West P."/>
            <person name="Dieguez-Uribeondo J."/>
            <person name="Young S.K."/>
            <person name="Zeng Q."/>
            <person name="Gargeya S."/>
            <person name="Fitzgerald M."/>
            <person name="Abouelleil A."/>
            <person name="Alvarado L."/>
            <person name="Chapman S.B."/>
            <person name="Gainer-Dewar J."/>
            <person name="Goldberg J."/>
            <person name="Griggs A."/>
            <person name="Gujja S."/>
            <person name="Hansen M."/>
            <person name="Howarth C."/>
            <person name="Imamovic A."/>
            <person name="Ireland A."/>
            <person name="Larimer J."/>
            <person name="McCowan C."/>
            <person name="Murphy C."/>
            <person name="Pearson M."/>
            <person name="Poon T.W."/>
            <person name="Priest M."/>
            <person name="Roberts A."/>
            <person name="Saif S."/>
            <person name="Shea T."/>
            <person name="Sykes S."/>
            <person name="Wortman J."/>
            <person name="Nusbaum C."/>
            <person name="Birren B."/>
        </authorList>
    </citation>
    <scope>NUCLEOTIDE SEQUENCE [LARGE SCALE GENOMIC DNA]</scope>
    <source>
        <strain evidence="15">APO3</strain>
    </source>
</reference>
<dbReference type="InterPro" id="IPR005821">
    <property type="entry name" value="Ion_trans_dom"/>
</dbReference>
<organism evidence="15">
    <name type="scientific">Aphanomyces astaci</name>
    <name type="common">Crayfish plague agent</name>
    <dbReference type="NCBI Taxonomy" id="112090"/>
    <lineage>
        <taxon>Eukaryota</taxon>
        <taxon>Sar</taxon>
        <taxon>Stramenopiles</taxon>
        <taxon>Oomycota</taxon>
        <taxon>Saprolegniomycetes</taxon>
        <taxon>Saprolegniales</taxon>
        <taxon>Verrucalvaceae</taxon>
        <taxon>Aphanomyces</taxon>
    </lineage>
</organism>
<protein>
    <recommendedName>
        <fullName evidence="14">Ion transport domain-containing protein</fullName>
    </recommendedName>
</protein>
<feature type="transmembrane region" description="Helical" evidence="13">
    <location>
        <begin position="657"/>
        <end position="678"/>
    </location>
</feature>
<dbReference type="Gene3D" id="1.20.120.350">
    <property type="entry name" value="Voltage-gated potassium channels. Chain C"/>
    <property type="match status" value="2"/>
</dbReference>
<evidence type="ECO:0000256" key="3">
    <source>
        <dbReference type="ARBA" id="ARBA00022538"/>
    </source>
</evidence>
<dbReference type="GO" id="GO:0005249">
    <property type="term" value="F:voltage-gated potassium channel activity"/>
    <property type="evidence" value="ECO:0007669"/>
    <property type="project" value="InterPro"/>
</dbReference>
<dbReference type="RefSeq" id="XP_009822182.1">
    <property type="nucleotide sequence ID" value="XM_009823880.1"/>
</dbReference>
<evidence type="ECO:0000256" key="11">
    <source>
        <dbReference type="ARBA" id="ARBA00023303"/>
    </source>
</evidence>
<dbReference type="PANTHER" id="PTHR11537:SF254">
    <property type="entry name" value="POTASSIUM VOLTAGE-GATED CHANNEL PROTEIN SHAB"/>
    <property type="match status" value="1"/>
</dbReference>
<evidence type="ECO:0000256" key="5">
    <source>
        <dbReference type="ARBA" id="ARBA00022826"/>
    </source>
</evidence>
<keyword evidence="9" id="KW-0406">Ion transport</keyword>